<feature type="domain" description="DUF4349" evidence="3">
    <location>
        <begin position="62"/>
        <end position="271"/>
    </location>
</feature>
<evidence type="ECO:0000313" key="5">
    <source>
        <dbReference type="Proteomes" id="UP000270299"/>
    </source>
</evidence>
<dbReference type="Proteomes" id="UP000270299">
    <property type="component" value="Unassembled WGS sequence"/>
</dbReference>
<evidence type="ECO:0000256" key="2">
    <source>
        <dbReference type="SAM" id="Phobius"/>
    </source>
</evidence>
<keyword evidence="5" id="KW-1185">Reference proteome</keyword>
<feature type="region of interest" description="Disordered" evidence="1">
    <location>
        <begin position="279"/>
        <end position="332"/>
    </location>
</feature>
<accession>A0A3L6ZVX4</accession>
<sequence>MNSSTIERSRRRVAPLTALLLVLTLLTGCSAALSGGASSDGGGVQEPQVEGSEDLGGDEADRQVVSTASISLAASDPIAVADDAVGVALEAGGHVDSRTDSPAEEPSDGSAQLVLRVPSGSLDATLIELKALGELLRSSLNETDVTTQSADLDARITALETSVSRLLTMMSQATTTADLIDLEAALSERQSELDGLTAQRDSLRDSVDLATVEMYITTPGEVAGAAPGDFWGGVVVGFTSLISFVGGLLVVLGIALPWLVPLALLAALVVWLVRRRRPAGSARPPGSPGYPDQPLPPRPPLPTEVASTPMASPAPPAGSAAQSAEAATRKPV</sequence>
<name>A0A3L6ZVX4_9MICO</name>
<evidence type="ECO:0000313" key="4">
    <source>
        <dbReference type="EMBL" id="RLP72153.1"/>
    </source>
</evidence>
<feature type="region of interest" description="Disordered" evidence="1">
    <location>
        <begin position="36"/>
        <end position="58"/>
    </location>
</feature>
<feature type="compositionally biased region" description="Low complexity" evidence="1">
    <location>
        <begin position="306"/>
        <end position="326"/>
    </location>
</feature>
<gene>
    <name evidence="4" type="ORF">D9V29_06920</name>
</gene>
<keyword evidence="2" id="KW-0472">Membrane</keyword>
<protein>
    <submittedName>
        <fullName evidence="4">DUF4349 domain-containing protein</fullName>
    </submittedName>
</protein>
<keyword evidence="2" id="KW-1133">Transmembrane helix</keyword>
<evidence type="ECO:0000259" key="3">
    <source>
        <dbReference type="Pfam" id="PF14257"/>
    </source>
</evidence>
<dbReference type="AlphaFoldDB" id="A0A3L6ZVX4"/>
<feature type="transmembrane region" description="Helical" evidence="2">
    <location>
        <begin position="244"/>
        <end position="273"/>
    </location>
</feature>
<comment type="caution">
    <text evidence="4">The sequence shown here is derived from an EMBL/GenBank/DDBJ whole genome shotgun (WGS) entry which is preliminary data.</text>
</comment>
<evidence type="ECO:0000256" key="1">
    <source>
        <dbReference type="SAM" id="MobiDB-lite"/>
    </source>
</evidence>
<keyword evidence="2" id="KW-0812">Transmembrane</keyword>
<reference evidence="4 5" key="1">
    <citation type="submission" date="2018-10" db="EMBL/GenBank/DDBJ databases">
        <authorList>
            <person name="Li J."/>
        </authorList>
    </citation>
    <scope>NUCLEOTIDE SEQUENCE [LARGE SCALE GENOMIC DNA]</scope>
    <source>
        <strain evidence="4 5">CCTCC AB209002</strain>
    </source>
</reference>
<organism evidence="4 5">
    <name type="scientific">Mycetocola manganoxydans</name>
    <dbReference type="NCBI Taxonomy" id="699879"/>
    <lineage>
        <taxon>Bacteria</taxon>
        <taxon>Bacillati</taxon>
        <taxon>Actinomycetota</taxon>
        <taxon>Actinomycetes</taxon>
        <taxon>Micrococcales</taxon>
        <taxon>Microbacteriaceae</taxon>
        <taxon>Mycetocola</taxon>
    </lineage>
</organism>
<dbReference type="OrthoDB" id="186919at2"/>
<proteinExistence type="predicted"/>
<dbReference type="InterPro" id="IPR025645">
    <property type="entry name" value="DUF4349"/>
</dbReference>
<feature type="compositionally biased region" description="Pro residues" evidence="1">
    <location>
        <begin position="285"/>
        <end position="302"/>
    </location>
</feature>
<dbReference type="Pfam" id="PF14257">
    <property type="entry name" value="DUF4349"/>
    <property type="match status" value="1"/>
</dbReference>
<dbReference type="RefSeq" id="WP_121672590.1">
    <property type="nucleotide sequence ID" value="NZ_BMXM01000013.1"/>
</dbReference>
<dbReference type="EMBL" id="RCUV01000006">
    <property type="protein sequence ID" value="RLP72153.1"/>
    <property type="molecule type" value="Genomic_DNA"/>
</dbReference>